<protein>
    <recommendedName>
        <fullName evidence="2">Methyltransferase</fullName>
    </recommendedName>
</protein>
<reference evidence="1" key="1">
    <citation type="journal article" date="2015" name="Nature">
        <title>Complex archaea that bridge the gap between prokaryotes and eukaryotes.</title>
        <authorList>
            <person name="Spang A."/>
            <person name="Saw J.H."/>
            <person name="Jorgensen S.L."/>
            <person name="Zaremba-Niedzwiedzka K."/>
            <person name="Martijn J."/>
            <person name="Lind A.E."/>
            <person name="van Eijk R."/>
            <person name="Schleper C."/>
            <person name="Guy L."/>
            <person name="Ettema T.J."/>
        </authorList>
    </citation>
    <scope>NUCLEOTIDE SEQUENCE</scope>
</reference>
<comment type="caution">
    <text evidence="1">The sequence shown here is derived from an EMBL/GenBank/DDBJ whole genome shotgun (WGS) entry which is preliminary data.</text>
</comment>
<dbReference type="Gene3D" id="3.40.50.150">
    <property type="entry name" value="Vaccinia Virus protein VP39"/>
    <property type="match status" value="1"/>
</dbReference>
<dbReference type="AlphaFoldDB" id="A0A0F9HEL2"/>
<gene>
    <name evidence="1" type="ORF">LCGC14_1714950</name>
</gene>
<evidence type="ECO:0008006" key="2">
    <source>
        <dbReference type="Google" id="ProtNLM"/>
    </source>
</evidence>
<dbReference type="SUPFAM" id="SSF53335">
    <property type="entry name" value="S-adenosyl-L-methionine-dependent methyltransferases"/>
    <property type="match status" value="1"/>
</dbReference>
<dbReference type="EMBL" id="LAZR01015351">
    <property type="protein sequence ID" value="KKM13572.1"/>
    <property type="molecule type" value="Genomic_DNA"/>
</dbReference>
<accession>A0A0F9HEL2</accession>
<dbReference type="InterPro" id="IPR029063">
    <property type="entry name" value="SAM-dependent_MTases_sf"/>
</dbReference>
<name>A0A0F9HEL2_9ZZZZ</name>
<organism evidence="1">
    <name type="scientific">marine sediment metagenome</name>
    <dbReference type="NCBI Taxonomy" id="412755"/>
    <lineage>
        <taxon>unclassified sequences</taxon>
        <taxon>metagenomes</taxon>
        <taxon>ecological metagenomes</taxon>
    </lineage>
</organism>
<sequence>MIYLKDKFILDACCSCRMMWDKENKNHKNAVYIDIRKEPKGFIPSKPNYEINPDYVMDFRNMDFPDKSFKQVLFDPPHFTQVGHSSIYFKEFGLLGENWEEDLKKGFDECWRVLDDYGTLLFKWSDHDIKAERILQIVGRRPTIRNINSGSGKSKTYWFVFIKIPEVLI</sequence>
<proteinExistence type="predicted"/>
<evidence type="ECO:0000313" key="1">
    <source>
        <dbReference type="EMBL" id="KKM13572.1"/>
    </source>
</evidence>